<dbReference type="PROSITE" id="PS51186">
    <property type="entry name" value="GNAT"/>
    <property type="match status" value="1"/>
</dbReference>
<protein>
    <recommendedName>
        <fullName evidence="1">N-acetyltransferase domain-containing protein</fullName>
    </recommendedName>
</protein>
<dbReference type="STRING" id="1319815.HMPREF0202_00202"/>
<evidence type="ECO:0000313" key="2">
    <source>
        <dbReference type="EMBL" id="ERT69892.1"/>
    </source>
</evidence>
<proteinExistence type="predicted"/>
<dbReference type="GO" id="GO:0016747">
    <property type="term" value="F:acyltransferase activity, transferring groups other than amino-acyl groups"/>
    <property type="evidence" value="ECO:0007669"/>
    <property type="project" value="InterPro"/>
</dbReference>
<keyword evidence="3" id="KW-1185">Reference proteome</keyword>
<comment type="caution">
    <text evidence="2">The sequence shown here is derived from an EMBL/GenBank/DDBJ whole genome shotgun (WGS) entry which is preliminary data.</text>
</comment>
<evidence type="ECO:0000259" key="1">
    <source>
        <dbReference type="PROSITE" id="PS51186"/>
    </source>
</evidence>
<dbReference type="RefSeq" id="WP_023049751.1">
    <property type="nucleotide sequence ID" value="NZ_CP173069.2"/>
</dbReference>
<dbReference type="Proteomes" id="UP000017081">
    <property type="component" value="Unassembled WGS sequence"/>
</dbReference>
<dbReference type="InterPro" id="IPR000182">
    <property type="entry name" value="GNAT_dom"/>
</dbReference>
<accession>U7VDT7</accession>
<gene>
    <name evidence="2" type="ORF">HMPREF0202_00202</name>
</gene>
<dbReference type="EMBL" id="AXZF01000007">
    <property type="protein sequence ID" value="ERT69892.1"/>
    <property type="molecule type" value="Genomic_DNA"/>
</dbReference>
<sequence>MEGKIKITNPNTNTSLDLEIHLYNSNLINERNTFKSSNSSYSQLDYFIKNSSSLCHENKFRGIFEIFYNNEYIGFFSFYFQNINFNRRGYENEIQTFVNIDYFAISQTYQRQKIGTAVFTYIINNISQLSKKYNCISGIILTPLNQDIAKFYKHFGFKEIESTNEYILIF</sequence>
<name>U7VDT7_9FUSO</name>
<reference evidence="2 3" key="1">
    <citation type="submission" date="2013-08" db="EMBL/GenBank/DDBJ databases">
        <authorList>
            <person name="Weinstock G."/>
            <person name="Sodergren E."/>
            <person name="Wylie T."/>
            <person name="Fulton L."/>
            <person name="Fulton R."/>
            <person name="Fronick C."/>
            <person name="O'Laughlin M."/>
            <person name="Godfrey J."/>
            <person name="Miner T."/>
            <person name="Herter B."/>
            <person name="Appelbaum E."/>
            <person name="Cordes M."/>
            <person name="Lek S."/>
            <person name="Wollam A."/>
            <person name="Pepin K.H."/>
            <person name="Palsikar V.B."/>
            <person name="Mitreva M."/>
            <person name="Wilson R.K."/>
        </authorList>
    </citation>
    <scope>NUCLEOTIDE SEQUENCE [LARGE SCALE GENOMIC DNA]</scope>
    <source>
        <strain evidence="2 3">ATCC BAA-474</strain>
    </source>
</reference>
<dbReference type="HOGENOM" id="CLU_1567899_0_0_0"/>
<dbReference type="InterPro" id="IPR016181">
    <property type="entry name" value="Acyl_CoA_acyltransferase"/>
</dbReference>
<organism evidence="2 3">
    <name type="scientific">Cetobacterium somerae ATCC BAA-474</name>
    <dbReference type="NCBI Taxonomy" id="1319815"/>
    <lineage>
        <taxon>Bacteria</taxon>
        <taxon>Fusobacteriati</taxon>
        <taxon>Fusobacteriota</taxon>
        <taxon>Fusobacteriia</taxon>
        <taxon>Fusobacteriales</taxon>
        <taxon>Fusobacteriaceae</taxon>
        <taxon>Cetobacterium</taxon>
    </lineage>
</organism>
<dbReference type="Pfam" id="PF00583">
    <property type="entry name" value="Acetyltransf_1"/>
    <property type="match status" value="1"/>
</dbReference>
<dbReference type="AlphaFoldDB" id="U7VDT7"/>
<evidence type="ECO:0000313" key="3">
    <source>
        <dbReference type="Proteomes" id="UP000017081"/>
    </source>
</evidence>
<dbReference type="Gene3D" id="3.40.630.30">
    <property type="match status" value="1"/>
</dbReference>
<dbReference type="SUPFAM" id="SSF55729">
    <property type="entry name" value="Acyl-CoA N-acyltransferases (Nat)"/>
    <property type="match status" value="1"/>
</dbReference>
<feature type="domain" description="N-acetyltransferase" evidence="1">
    <location>
        <begin position="18"/>
        <end position="170"/>
    </location>
</feature>